<proteinExistence type="predicted"/>
<keyword evidence="2" id="KW-1185">Reference proteome</keyword>
<dbReference type="EMBL" id="CM037159">
    <property type="protein sequence ID" value="KAH7866114.1"/>
    <property type="molecule type" value="Genomic_DNA"/>
</dbReference>
<sequence>MSVAKYQRKFDELSRFVGKLVEKEEDKVWHFLRGLQPDIRGRVSLLDCETLSQLVTKALIAEKDIAEEKGVKEASRPCFKCGKPHAAAFRCDGSPRICFTYGQAGHISTYCRAQVGGRNQAPQGHRQPVHGGGHNQRQTNNQGNYKQHARNGGQG</sequence>
<accession>A0ACB7ZKT8</accession>
<dbReference type="Proteomes" id="UP000828048">
    <property type="component" value="Chromosome 9"/>
</dbReference>
<organism evidence="1 2">
    <name type="scientific">Vaccinium darrowii</name>
    <dbReference type="NCBI Taxonomy" id="229202"/>
    <lineage>
        <taxon>Eukaryota</taxon>
        <taxon>Viridiplantae</taxon>
        <taxon>Streptophyta</taxon>
        <taxon>Embryophyta</taxon>
        <taxon>Tracheophyta</taxon>
        <taxon>Spermatophyta</taxon>
        <taxon>Magnoliopsida</taxon>
        <taxon>eudicotyledons</taxon>
        <taxon>Gunneridae</taxon>
        <taxon>Pentapetalae</taxon>
        <taxon>asterids</taxon>
        <taxon>Ericales</taxon>
        <taxon>Ericaceae</taxon>
        <taxon>Vaccinioideae</taxon>
        <taxon>Vaccinieae</taxon>
        <taxon>Vaccinium</taxon>
    </lineage>
</organism>
<protein>
    <submittedName>
        <fullName evidence="1">Uncharacterized protein</fullName>
    </submittedName>
</protein>
<name>A0ACB7ZKT8_9ERIC</name>
<reference evidence="1 2" key="1">
    <citation type="journal article" date="2021" name="Hortic Res">
        <title>High-quality reference genome and annotation aids understanding of berry development for evergreen blueberry (Vaccinium darrowii).</title>
        <authorList>
            <person name="Yu J."/>
            <person name="Hulse-Kemp A.M."/>
            <person name="Babiker E."/>
            <person name="Staton M."/>
        </authorList>
    </citation>
    <scope>NUCLEOTIDE SEQUENCE [LARGE SCALE GENOMIC DNA]</scope>
    <source>
        <strain evidence="2">cv. NJ 8807/NJ 8810</strain>
        <tissue evidence="1">Young leaf</tissue>
    </source>
</reference>
<comment type="caution">
    <text evidence="1">The sequence shown here is derived from an EMBL/GenBank/DDBJ whole genome shotgun (WGS) entry which is preliminary data.</text>
</comment>
<gene>
    <name evidence="1" type="ORF">Vadar_015741</name>
</gene>
<evidence type="ECO:0000313" key="1">
    <source>
        <dbReference type="EMBL" id="KAH7866114.1"/>
    </source>
</evidence>
<evidence type="ECO:0000313" key="2">
    <source>
        <dbReference type="Proteomes" id="UP000828048"/>
    </source>
</evidence>